<sequence length="775" mass="88355">KNDGTKEKSINGISTTNNNITLESTGGHNDNSNQQSDSTLRPISVNNNATDRLSSGTRRDWRSGFKPIDEFLQEMRLEYPQPTQHLNWIPFEEFVNCNYVAKGGFSTIYEATWTTSGQTVSLKCLNDSQDISTEYLNELKRNWVLLLQPQFLQCYGITQQPTTGEFMMVMQYAPFGDLRSYLQHNQTSSWKDKVRILKQIARGISEMHKRDLVHGNLHSGNVVNLDNAHFVIADVGLCGPRPDFAEISDTIYHWLVDESLESSLRKSSMKSALKNSPNKKTQHPDAVYYSRLLDFPEIKDMRRRQYLSLNIPRNISTISSISDQDTQSESQISLDAEDQTETPNQSPSSPYSNFSLNRSTQLRNSLNYPPTSRDTTNYIPSTKETYKFVPPKEAYSFLSQPPIPANQNERSLNNPRAHKPNSSGFPLPRTSSHNNGAILEETRQMKTNCIDDQKNENMSIVEKHHSRNHTSDSIIIESNSERHEPLSTSEGLRCCDQSLVKELNKLPGKGNNYVLVRCPKHLEVAAQDHDPMSGDGRVSKKKKWWFTKKMFKKDKMNEKVICGVGRFSETVTVRRPDGKMVVVKRVDKNKLVPTDYYKDAHPGKCTCKSCQDHVSIFSFARVKGTVASDIVHTSKIKNETSPTKSKSSPALISFAENSNFTSSGIHKILDGVDLTHSPRNSLSSSQSLRPKYSVPLSVSHSSMSSDAEKKIPLELMSLLVHSTELPELICHHSNNEYYYYITKMHGVKQRKWKKPRSWFCKKYFDINWEEYIWDH</sequence>
<gene>
    <name evidence="1" type="ORF">ACOLOM_LOCUS5443</name>
</gene>
<protein>
    <submittedName>
        <fullName evidence="1">2612_t:CDS:1</fullName>
    </submittedName>
</protein>
<accession>A0ACA9M3L4</accession>
<dbReference type="Proteomes" id="UP000789525">
    <property type="component" value="Unassembled WGS sequence"/>
</dbReference>
<feature type="non-terminal residue" evidence="1">
    <location>
        <position position="1"/>
    </location>
</feature>
<organism evidence="1 2">
    <name type="scientific">Acaulospora colombiana</name>
    <dbReference type="NCBI Taxonomy" id="27376"/>
    <lineage>
        <taxon>Eukaryota</taxon>
        <taxon>Fungi</taxon>
        <taxon>Fungi incertae sedis</taxon>
        <taxon>Mucoromycota</taxon>
        <taxon>Glomeromycotina</taxon>
        <taxon>Glomeromycetes</taxon>
        <taxon>Diversisporales</taxon>
        <taxon>Acaulosporaceae</taxon>
        <taxon>Acaulospora</taxon>
    </lineage>
</organism>
<evidence type="ECO:0000313" key="1">
    <source>
        <dbReference type="EMBL" id="CAG8566878.1"/>
    </source>
</evidence>
<proteinExistence type="predicted"/>
<evidence type="ECO:0000313" key="2">
    <source>
        <dbReference type="Proteomes" id="UP000789525"/>
    </source>
</evidence>
<keyword evidence="2" id="KW-1185">Reference proteome</keyword>
<comment type="caution">
    <text evidence="1">The sequence shown here is derived from an EMBL/GenBank/DDBJ whole genome shotgun (WGS) entry which is preliminary data.</text>
</comment>
<reference evidence="1" key="1">
    <citation type="submission" date="2021-06" db="EMBL/GenBank/DDBJ databases">
        <authorList>
            <person name="Kallberg Y."/>
            <person name="Tangrot J."/>
            <person name="Rosling A."/>
        </authorList>
    </citation>
    <scope>NUCLEOTIDE SEQUENCE</scope>
    <source>
        <strain evidence="1">CL356</strain>
    </source>
</reference>
<feature type="non-terminal residue" evidence="1">
    <location>
        <position position="775"/>
    </location>
</feature>
<dbReference type="EMBL" id="CAJVPT010010071">
    <property type="protein sequence ID" value="CAG8566878.1"/>
    <property type="molecule type" value="Genomic_DNA"/>
</dbReference>
<name>A0ACA9M3L4_9GLOM</name>